<dbReference type="GO" id="GO:0005975">
    <property type="term" value="P:carbohydrate metabolic process"/>
    <property type="evidence" value="ECO:0007669"/>
    <property type="project" value="InterPro"/>
</dbReference>
<evidence type="ECO:0000313" key="9">
    <source>
        <dbReference type="Proteomes" id="UP000030151"/>
    </source>
</evidence>
<evidence type="ECO:0000256" key="2">
    <source>
        <dbReference type="ARBA" id="ARBA00022801"/>
    </source>
</evidence>
<feature type="signal peptide" evidence="6">
    <location>
        <begin position="1"/>
        <end position="22"/>
    </location>
</feature>
<comment type="caution">
    <text evidence="8">The sequence shown here is derived from an EMBL/GenBank/DDBJ whole genome shotgun (WGS) entry which is preliminary data.</text>
</comment>
<accession>A0A014P1I7</accession>
<protein>
    <submittedName>
        <fullName evidence="8">Chitinase (Glycoside hydrolase family 18)</fullName>
    </submittedName>
</protein>
<dbReference type="PANTHER" id="PTHR45708:SF49">
    <property type="entry name" value="ENDOCHITINASE"/>
    <property type="match status" value="1"/>
</dbReference>
<dbReference type="OrthoDB" id="6020543at2759"/>
<dbReference type="GO" id="GO:0005576">
    <property type="term" value="C:extracellular region"/>
    <property type="evidence" value="ECO:0007669"/>
    <property type="project" value="TreeGrafter"/>
</dbReference>
<evidence type="ECO:0000256" key="4">
    <source>
        <dbReference type="ARBA" id="ARBA00023180"/>
    </source>
</evidence>
<gene>
    <name evidence="8" type="ORF">X797_011808</name>
</gene>
<dbReference type="Gene3D" id="3.20.20.80">
    <property type="entry name" value="Glycosidases"/>
    <property type="match status" value="1"/>
</dbReference>
<name>A0A014P1I7_9HYPO</name>
<keyword evidence="2 8" id="KW-0378">Hydrolase</keyword>
<dbReference type="InterPro" id="IPR001223">
    <property type="entry name" value="Glyco_hydro18_cat"/>
</dbReference>
<organism evidence="8 9">
    <name type="scientific">Metarhizium robertsii</name>
    <dbReference type="NCBI Taxonomy" id="568076"/>
    <lineage>
        <taxon>Eukaryota</taxon>
        <taxon>Fungi</taxon>
        <taxon>Dikarya</taxon>
        <taxon>Ascomycota</taxon>
        <taxon>Pezizomycotina</taxon>
        <taxon>Sordariomycetes</taxon>
        <taxon>Hypocreomycetidae</taxon>
        <taxon>Hypocreales</taxon>
        <taxon>Clavicipitaceae</taxon>
        <taxon>Metarhizium</taxon>
    </lineage>
</organism>
<keyword evidence="4" id="KW-0325">Glycoprotein</keyword>
<evidence type="ECO:0000259" key="7">
    <source>
        <dbReference type="Pfam" id="PF00704"/>
    </source>
</evidence>
<keyword evidence="6" id="KW-0732">Signal</keyword>
<dbReference type="SUPFAM" id="SSF51445">
    <property type="entry name" value="(Trans)glycosidases"/>
    <property type="match status" value="1"/>
</dbReference>
<proteinExistence type="predicted"/>
<evidence type="ECO:0000313" key="8">
    <source>
        <dbReference type="EMBL" id="EXU95107.1"/>
    </source>
</evidence>
<keyword evidence="5" id="KW-0326">Glycosidase</keyword>
<evidence type="ECO:0000256" key="5">
    <source>
        <dbReference type="ARBA" id="ARBA00023295"/>
    </source>
</evidence>
<dbReference type="eggNOG" id="KOG4701">
    <property type="taxonomic scope" value="Eukaryota"/>
</dbReference>
<evidence type="ECO:0000256" key="1">
    <source>
        <dbReference type="ARBA" id="ARBA00022669"/>
    </source>
</evidence>
<evidence type="ECO:0000256" key="6">
    <source>
        <dbReference type="SAM" id="SignalP"/>
    </source>
</evidence>
<dbReference type="AlphaFoldDB" id="A0A014P1I7"/>
<dbReference type="Pfam" id="PF00704">
    <property type="entry name" value="Glyco_hydro_18"/>
    <property type="match status" value="1"/>
</dbReference>
<dbReference type="Proteomes" id="UP000030151">
    <property type="component" value="Unassembled WGS sequence"/>
</dbReference>
<sequence length="454" mass="48112">MKFLLASHFIACISVITAAACGQKVLWVANCGDTVGALPAGMGDTFKALNSAVVSDINSIYAGSTYTVAYAHTTTSASWSYTTRGGNRYLVSPTNSAVCTQHANVGGVFGATTAVATTQSSAQRQITPVPLSPTWATPVAAVQTRTLTGTAPDSAQNVVYWGQHGGAVPENELAAFCTREAGIDIIVLAFLFKYGNGNVIPSGSFGYSCTIGEGQQCDSLAKAIETCKSNGIKVIVSLGGNAGDYSLSSKEEAEKIGQNLWDAYGNSNKTGSVPRPFGKTFVDGWDFNIEHNSGSKYYEFLIASLRSNFASDPGNKYLITGAPQCPIPEPNMGDIISRAKFDYLWVQFYNNHECSVNGGINYDDWTRMVANTPSANAKIFIGVPAHPHAANGQDSGAIYYLQPSKLARLVGQYRSDPAFGGIMIWAAGLSDANANNGCSYAQEAKRILTHGKVC</sequence>
<dbReference type="GO" id="GO:0004568">
    <property type="term" value="F:chitinase activity"/>
    <property type="evidence" value="ECO:0007669"/>
    <property type="project" value="TreeGrafter"/>
</dbReference>
<dbReference type="HOGENOM" id="CLU_007818_6_1_1"/>
<reference evidence="8 9" key="1">
    <citation type="submission" date="2014-02" db="EMBL/GenBank/DDBJ databases">
        <title>The genome sequence of the entomopathogenic fungus Metarhizium robertsii ARSEF 2575.</title>
        <authorList>
            <person name="Giuliano Garisto Donzelli B."/>
            <person name="Roe B.A."/>
            <person name="Macmil S.L."/>
            <person name="Krasnoff S.B."/>
            <person name="Gibson D.M."/>
        </authorList>
    </citation>
    <scope>NUCLEOTIDE SEQUENCE [LARGE SCALE GENOMIC DNA]</scope>
    <source>
        <strain evidence="8 9">ARSEF 2575</strain>
    </source>
</reference>
<dbReference type="InterPro" id="IPR050542">
    <property type="entry name" value="Glycosyl_Hydrlase18_Chitinase"/>
</dbReference>
<evidence type="ECO:0000256" key="3">
    <source>
        <dbReference type="ARBA" id="ARBA00023026"/>
    </source>
</evidence>
<dbReference type="GO" id="GO:0008061">
    <property type="term" value="F:chitin binding"/>
    <property type="evidence" value="ECO:0007669"/>
    <property type="project" value="UniProtKB-KW"/>
</dbReference>
<dbReference type="PANTHER" id="PTHR45708">
    <property type="entry name" value="ENDOCHITINASE"/>
    <property type="match status" value="1"/>
</dbReference>
<dbReference type="InterPro" id="IPR017853">
    <property type="entry name" value="GH"/>
</dbReference>
<feature type="chain" id="PRO_5001473153" evidence="6">
    <location>
        <begin position="23"/>
        <end position="454"/>
    </location>
</feature>
<feature type="domain" description="GH18" evidence="7">
    <location>
        <begin position="157"/>
        <end position="393"/>
    </location>
</feature>
<dbReference type="EMBL" id="JELW01000102">
    <property type="protein sequence ID" value="EXU95107.1"/>
    <property type="molecule type" value="Genomic_DNA"/>
</dbReference>
<keyword evidence="3" id="KW-0843">Virulence</keyword>
<keyword evidence="1" id="KW-0147">Chitin-binding</keyword>